<evidence type="ECO:0000313" key="13">
    <source>
        <dbReference type="Proteomes" id="UP001652625"/>
    </source>
</evidence>
<evidence type="ECO:0000259" key="12">
    <source>
        <dbReference type="PROSITE" id="PS50011"/>
    </source>
</evidence>
<evidence type="ECO:0000256" key="3">
    <source>
        <dbReference type="ARBA" id="ARBA00022527"/>
    </source>
</evidence>
<dbReference type="SMART" id="SM00220">
    <property type="entry name" value="S_TKc"/>
    <property type="match status" value="1"/>
</dbReference>
<keyword evidence="5 11" id="KW-0547">Nucleotide-binding</keyword>
<dbReference type="InterPro" id="IPR000719">
    <property type="entry name" value="Prot_kinase_dom"/>
</dbReference>
<accession>A0ABM4BQS4</accession>
<dbReference type="SUPFAM" id="SSF56112">
    <property type="entry name" value="Protein kinase-like (PK-like)"/>
    <property type="match status" value="1"/>
</dbReference>
<evidence type="ECO:0000256" key="10">
    <source>
        <dbReference type="ARBA" id="ARBA00051680"/>
    </source>
</evidence>
<reference evidence="14" key="1">
    <citation type="submission" date="2025-08" db="UniProtKB">
        <authorList>
            <consortium name="RefSeq"/>
        </authorList>
    </citation>
    <scope>IDENTIFICATION</scope>
</reference>
<dbReference type="Gene3D" id="1.10.510.10">
    <property type="entry name" value="Transferase(Phosphotransferase) domain 1"/>
    <property type="match status" value="1"/>
</dbReference>
<dbReference type="PROSITE" id="PS00107">
    <property type="entry name" value="PROTEIN_KINASE_ATP"/>
    <property type="match status" value="1"/>
</dbReference>
<dbReference type="InterPro" id="IPR017441">
    <property type="entry name" value="Protein_kinase_ATP_BS"/>
</dbReference>
<evidence type="ECO:0000256" key="1">
    <source>
        <dbReference type="ARBA" id="ARBA00008867"/>
    </source>
</evidence>
<dbReference type="InterPro" id="IPR008271">
    <property type="entry name" value="Ser/Thr_kinase_AS"/>
</dbReference>
<proteinExistence type="inferred from homology"/>
<name>A0ABM4BQS4_HYDVU</name>
<keyword evidence="13" id="KW-1185">Reference proteome</keyword>
<comment type="catalytic activity">
    <reaction evidence="9">
        <text>L-threonyl-[protein] + ATP = O-phospho-L-threonyl-[protein] + ADP + H(+)</text>
        <dbReference type="Rhea" id="RHEA:46608"/>
        <dbReference type="Rhea" id="RHEA-COMP:11060"/>
        <dbReference type="Rhea" id="RHEA-COMP:11605"/>
        <dbReference type="ChEBI" id="CHEBI:15378"/>
        <dbReference type="ChEBI" id="CHEBI:30013"/>
        <dbReference type="ChEBI" id="CHEBI:30616"/>
        <dbReference type="ChEBI" id="CHEBI:61977"/>
        <dbReference type="ChEBI" id="CHEBI:456216"/>
        <dbReference type="EC" id="2.7.12.1"/>
    </reaction>
</comment>
<dbReference type="InterPro" id="IPR042521">
    <property type="entry name" value="DYRK"/>
</dbReference>
<dbReference type="PROSITE" id="PS50011">
    <property type="entry name" value="PROTEIN_KINASE_DOM"/>
    <property type="match status" value="1"/>
</dbReference>
<evidence type="ECO:0000256" key="7">
    <source>
        <dbReference type="ARBA" id="ARBA00022840"/>
    </source>
</evidence>
<dbReference type="Gene3D" id="3.30.200.20">
    <property type="entry name" value="Phosphorylase Kinase, domain 1"/>
    <property type="match status" value="1"/>
</dbReference>
<dbReference type="GO" id="GO:0016301">
    <property type="term" value="F:kinase activity"/>
    <property type="evidence" value="ECO:0007669"/>
    <property type="project" value="UniProtKB-KW"/>
</dbReference>
<comment type="catalytic activity">
    <reaction evidence="10">
        <text>L-tyrosyl-[protein] + ATP = O-phospho-L-tyrosyl-[protein] + ADP + H(+)</text>
        <dbReference type="Rhea" id="RHEA:10596"/>
        <dbReference type="Rhea" id="RHEA-COMP:10136"/>
        <dbReference type="Rhea" id="RHEA-COMP:20101"/>
        <dbReference type="ChEBI" id="CHEBI:15378"/>
        <dbReference type="ChEBI" id="CHEBI:30616"/>
        <dbReference type="ChEBI" id="CHEBI:46858"/>
        <dbReference type="ChEBI" id="CHEBI:61978"/>
        <dbReference type="ChEBI" id="CHEBI:456216"/>
        <dbReference type="EC" id="2.7.12.1"/>
    </reaction>
</comment>
<keyword evidence="7 11" id="KW-0067">ATP-binding</keyword>
<comment type="similarity">
    <text evidence="1">Belongs to the protein kinase superfamily. CMGC Ser/Thr protein kinase family. MNB/DYRK subfamily.</text>
</comment>
<evidence type="ECO:0000313" key="14">
    <source>
        <dbReference type="RefSeq" id="XP_065651488.1"/>
    </source>
</evidence>
<dbReference type="InterPro" id="IPR011009">
    <property type="entry name" value="Kinase-like_dom_sf"/>
</dbReference>
<keyword evidence="4" id="KW-0808">Transferase</keyword>
<dbReference type="Pfam" id="PF00069">
    <property type="entry name" value="Pkinase"/>
    <property type="match status" value="1"/>
</dbReference>
<dbReference type="Proteomes" id="UP001652625">
    <property type="component" value="Chromosome 04"/>
</dbReference>
<keyword evidence="6 14" id="KW-0418">Kinase</keyword>
<dbReference type="GeneID" id="100211421"/>
<organism evidence="13 14">
    <name type="scientific">Hydra vulgaris</name>
    <name type="common">Hydra</name>
    <name type="synonym">Hydra attenuata</name>
    <dbReference type="NCBI Taxonomy" id="6087"/>
    <lineage>
        <taxon>Eukaryota</taxon>
        <taxon>Metazoa</taxon>
        <taxon>Cnidaria</taxon>
        <taxon>Hydrozoa</taxon>
        <taxon>Hydroidolina</taxon>
        <taxon>Anthoathecata</taxon>
        <taxon>Aplanulata</taxon>
        <taxon>Hydridae</taxon>
        <taxon>Hydra</taxon>
    </lineage>
</organism>
<evidence type="ECO:0000256" key="2">
    <source>
        <dbReference type="ARBA" id="ARBA00013203"/>
    </source>
</evidence>
<dbReference type="EC" id="2.7.12.1" evidence="2"/>
<evidence type="ECO:0000256" key="8">
    <source>
        <dbReference type="ARBA" id="ARBA00049003"/>
    </source>
</evidence>
<comment type="catalytic activity">
    <reaction evidence="8">
        <text>L-seryl-[protein] + ATP = O-phospho-L-seryl-[protein] + ADP + H(+)</text>
        <dbReference type="Rhea" id="RHEA:17989"/>
        <dbReference type="Rhea" id="RHEA-COMP:9863"/>
        <dbReference type="Rhea" id="RHEA-COMP:11604"/>
        <dbReference type="ChEBI" id="CHEBI:15378"/>
        <dbReference type="ChEBI" id="CHEBI:29999"/>
        <dbReference type="ChEBI" id="CHEBI:30616"/>
        <dbReference type="ChEBI" id="CHEBI:83421"/>
        <dbReference type="ChEBI" id="CHEBI:456216"/>
        <dbReference type="EC" id="2.7.12.1"/>
    </reaction>
</comment>
<dbReference type="CDD" id="cd14225">
    <property type="entry name" value="PKc_DYRK4"/>
    <property type="match status" value="1"/>
</dbReference>
<dbReference type="PROSITE" id="PS00108">
    <property type="entry name" value="PROTEIN_KINASE_ST"/>
    <property type="match status" value="1"/>
</dbReference>
<evidence type="ECO:0000256" key="9">
    <source>
        <dbReference type="ARBA" id="ARBA00049308"/>
    </source>
</evidence>
<feature type="binding site" evidence="11">
    <location>
        <position position="200"/>
    </location>
    <ligand>
        <name>ATP</name>
        <dbReference type="ChEBI" id="CHEBI:30616"/>
    </ligand>
</feature>
<evidence type="ECO:0000256" key="11">
    <source>
        <dbReference type="PROSITE-ProRule" id="PRU10141"/>
    </source>
</evidence>
<feature type="domain" description="Protein kinase" evidence="12">
    <location>
        <begin position="171"/>
        <end position="467"/>
    </location>
</feature>
<keyword evidence="3" id="KW-0723">Serine/threonine-protein kinase</keyword>
<dbReference type="RefSeq" id="XP_065651488.1">
    <property type="nucleotide sequence ID" value="XM_065795416.1"/>
</dbReference>
<dbReference type="Gene3D" id="3.30.10.30">
    <property type="entry name" value="DYRK"/>
    <property type="match status" value="1"/>
</dbReference>
<evidence type="ECO:0000256" key="4">
    <source>
        <dbReference type="ARBA" id="ARBA00022679"/>
    </source>
</evidence>
<dbReference type="InterPro" id="IPR050494">
    <property type="entry name" value="Ser_Thr_dual-spec_kinase"/>
</dbReference>
<dbReference type="PANTHER" id="PTHR24058:SF22">
    <property type="entry name" value="DUAL SPECIFICITY TYROSINE-PHOSPHORYLATION-REGULATED KINASE 4"/>
    <property type="match status" value="1"/>
</dbReference>
<sequence length="610" mass="70388">MSSQHNHFEENHVLIQKNATYAVLQPTFLHHQPKISIVLFFTNDPAGILRCYANGVLVKFPSMLSLASIQLKVAGKGRVSSSLFDSEKSSKEKKSNKAEKWPLTAGAAMKLYRNQLTLFEHTEILDYPEIWYLGLEARKIEGVSGALMNNGYDDEQGGFIRVIKDHISYRYEIIDTVGKGSFGQVIKAYDHKCKEFVAIKVIRNKKRFHHQALVEVKILDLLRKKDPDMLYNIIHMKDYFYFRNHLCISFELLGINLYELLKKNNFQGFSLDLVRKFAVSILLCLRLLYYNHIIHCDLKPENILLEKHGSTSVKVIDFGSSCLEHQKVYSYIQSRFYRSPEVILGISYSTAIDMWSLGCILAELHTGLPIFPGENEIEQMACIMEIFGSPPITLVENSQRRRFFFDSKGNPRAFTNSKGKKRWPSTKDLNSSLKSNDPLFIDFIQRCFEWDPSKRMNPDEALQHSWLSDVGYNAVSTSCRLKYNTVSSPSHLNAYSAESEKLHVLNLRTKDEYKTYYTVQRRNLIYRHGNVSAENDESNIFRSNSIIRHTQSLQSIDEFRNFSFLNSNTVDCCLPSDKVTKKDVLKTMSDQINLSNWSIRDKDNILPPIR</sequence>
<protein>
    <recommendedName>
        <fullName evidence="2">dual-specificity kinase</fullName>
        <ecNumber evidence="2">2.7.12.1</ecNumber>
    </recommendedName>
</protein>
<dbReference type="PANTHER" id="PTHR24058">
    <property type="entry name" value="DUAL SPECIFICITY PROTEIN KINASE"/>
    <property type="match status" value="1"/>
</dbReference>
<evidence type="ECO:0000256" key="6">
    <source>
        <dbReference type="ARBA" id="ARBA00022777"/>
    </source>
</evidence>
<gene>
    <name evidence="14" type="primary">LOC100211421</name>
</gene>
<evidence type="ECO:0000256" key="5">
    <source>
        <dbReference type="ARBA" id="ARBA00022741"/>
    </source>
</evidence>